<evidence type="ECO:0000256" key="21">
    <source>
        <dbReference type="ARBA" id="ARBA00023251"/>
    </source>
</evidence>
<keyword evidence="34" id="KW-1185">Reference proteome</keyword>
<comment type="function">
    <text evidence="1">Cell wall formation. Synthesis of cross-linked peptidoglycan from the lipid intermediates. The enzyme has a penicillin-insensitive transglycosylase N-terminal domain (formation of linear glycan strands) and a penicillin-sensitive transpeptidase C-terminal domain (cross-linking of the peptide subunits).</text>
</comment>
<dbReference type="GO" id="GO:0008955">
    <property type="term" value="F:peptidoglycan glycosyltransferase activity"/>
    <property type="evidence" value="ECO:0007669"/>
    <property type="project" value="UniProtKB-EC"/>
</dbReference>
<dbReference type="Pfam" id="PF17092">
    <property type="entry name" value="PCB_OB"/>
    <property type="match status" value="1"/>
</dbReference>
<sequence>MPAKPWQLALIALFGLLAGAVVILTLIALILTPTLPALDDLSGAQLKVPLRVYTADGELLAEFGEEKRIPVKIEEVPDLLIKAVLAAEDRSFYYHHGVDFVGILRAALHNLRTQSTSQGASTITMQVARNFFLSPEKTYTRKIKEVLLAFKIERELSKQQILELYFNKIFLGHRSYGFAAAAQTYYGKNLQALTLPEMAMLAGLPKAPSRDNPLNNPENATERRNAILKQMLNLNFIDEAAYAEAVNAPLAAARHNLKSDTVAPYVAELVRQYMIQTYDEKTYAGGFHVYTTLKARHQQAAVRALRAGLLEYDRRHGYRGPAGQVAFRGKPDAIYLDDALKDYRVVGDLLPGVVLEVGEKSAQVYTQDGATVELGWGGLSWARRYIDENTLGNPVKNAADAVKPGDIIYLEAVEDPQQLPETGPWRLAQIPEVAGALVALRPVDGAVLALTGGFDFYQSSFNRVTQAERQPGSSIKPFIFSAALDKGFTAASTVSGAPIVMDGESPEEEWRPEDYSKKFFGPTRLRVALAQSLNLVAVRLLRALGVAYTVEYMERFGFDPAKLPRNLSLALGTASATPMQMVNAFTVFANGGYRVTPYFIARVEDANHNVLEQANPATVCRECDVPGSTSIANAGRAGTTESQGNPPAAATTGMAADKGQPVHAPRVLSPETSFLMASMMQDVIRAGTGRGALVLGRKDLAGKTGTTNDYRDAWFSGFNSEVAATAWVGFDQPVSLGRAETGGRTALPVWIDFMREALAGVPEKPPVPPETMVRLTINSETGKPTTPDDPEAMEEYFAPGTETPQDLPGTEGETDGAAAPARPPENIRENLF</sequence>
<evidence type="ECO:0000256" key="18">
    <source>
        <dbReference type="ARBA" id="ARBA00022984"/>
    </source>
</evidence>
<evidence type="ECO:0000256" key="26">
    <source>
        <dbReference type="ARBA" id="ARBA00049902"/>
    </source>
</evidence>
<keyword evidence="16" id="KW-0133">Cell shape</keyword>
<proteinExistence type="inferred from homology"/>
<keyword evidence="13" id="KW-0808">Transferase</keyword>
<dbReference type="FunCoup" id="A0A1B4XC71">
    <property type="interactions" value="325"/>
</dbReference>
<evidence type="ECO:0000256" key="10">
    <source>
        <dbReference type="ARBA" id="ARBA00022645"/>
    </source>
</evidence>
<dbReference type="GO" id="GO:0008658">
    <property type="term" value="F:penicillin binding"/>
    <property type="evidence" value="ECO:0007669"/>
    <property type="project" value="InterPro"/>
</dbReference>
<dbReference type="InterPro" id="IPR023346">
    <property type="entry name" value="Lysozyme-like_dom_sf"/>
</dbReference>
<evidence type="ECO:0000256" key="27">
    <source>
        <dbReference type="ARBA" id="ARBA00060592"/>
    </source>
</evidence>
<dbReference type="PANTHER" id="PTHR32282:SF27">
    <property type="entry name" value="PENICILLIN-BINDING PROTEIN 1A"/>
    <property type="match status" value="1"/>
</dbReference>
<comment type="similarity">
    <text evidence="4">In the C-terminal section; belongs to the transpeptidase family.</text>
</comment>
<feature type="transmembrane region" description="Helical" evidence="29">
    <location>
        <begin position="7"/>
        <end position="31"/>
    </location>
</feature>
<keyword evidence="12" id="KW-0328">Glycosyltransferase</keyword>
<dbReference type="GO" id="GO:0046677">
    <property type="term" value="P:response to antibiotic"/>
    <property type="evidence" value="ECO:0007669"/>
    <property type="project" value="UniProtKB-KW"/>
</dbReference>
<keyword evidence="17" id="KW-0735">Signal-anchor</keyword>
<evidence type="ECO:0000256" key="22">
    <source>
        <dbReference type="ARBA" id="ARBA00023268"/>
    </source>
</evidence>
<dbReference type="GO" id="GO:0071555">
    <property type="term" value="P:cell wall organization"/>
    <property type="evidence" value="ECO:0007669"/>
    <property type="project" value="UniProtKB-KW"/>
</dbReference>
<comment type="similarity">
    <text evidence="5">In the N-terminal section; belongs to the glycosyltransferase 51 family.</text>
</comment>
<evidence type="ECO:0000313" key="34">
    <source>
        <dbReference type="Proteomes" id="UP000243180"/>
    </source>
</evidence>
<feature type="domain" description="Penicillin-binding protein OB-like" evidence="32">
    <location>
        <begin position="318"/>
        <end position="433"/>
    </location>
</feature>
<dbReference type="EC" id="2.4.99.28" evidence="25"/>
<keyword evidence="19 29" id="KW-1133">Transmembrane helix</keyword>
<feature type="domain" description="Penicillin-binding protein transpeptidase" evidence="30">
    <location>
        <begin position="435"/>
        <end position="718"/>
    </location>
</feature>
<comment type="pathway">
    <text evidence="3">Cell wall biogenesis; peptidoglycan biosynthesis.</text>
</comment>
<dbReference type="GO" id="GO:0009252">
    <property type="term" value="P:peptidoglycan biosynthetic process"/>
    <property type="evidence" value="ECO:0007669"/>
    <property type="project" value="UniProtKB-UniPathway"/>
</dbReference>
<evidence type="ECO:0000256" key="20">
    <source>
        <dbReference type="ARBA" id="ARBA00023136"/>
    </source>
</evidence>
<evidence type="ECO:0000256" key="14">
    <source>
        <dbReference type="ARBA" id="ARBA00022692"/>
    </source>
</evidence>
<accession>A0A1B4XC71</accession>
<keyword evidence="11" id="KW-0645">Protease</keyword>
<feature type="domain" description="Glycosyl transferase family 51" evidence="31">
    <location>
        <begin position="57"/>
        <end position="231"/>
    </location>
</feature>
<protein>
    <recommendedName>
        <fullName evidence="7">Penicillin-binding protein 1A</fullName>
        <ecNumber evidence="25">2.4.99.28</ecNumber>
        <ecNumber evidence="6">3.4.16.4</ecNumber>
    </recommendedName>
</protein>
<evidence type="ECO:0000259" key="32">
    <source>
        <dbReference type="Pfam" id="PF17092"/>
    </source>
</evidence>
<evidence type="ECO:0000256" key="23">
    <source>
        <dbReference type="ARBA" id="ARBA00023316"/>
    </source>
</evidence>
<keyword evidence="14 29" id="KW-0812">Transmembrane</keyword>
<evidence type="ECO:0000256" key="28">
    <source>
        <dbReference type="SAM" id="MobiDB-lite"/>
    </source>
</evidence>
<evidence type="ECO:0000259" key="30">
    <source>
        <dbReference type="Pfam" id="PF00905"/>
    </source>
</evidence>
<evidence type="ECO:0000256" key="4">
    <source>
        <dbReference type="ARBA" id="ARBA00007090"/>
    </source>
</evidence>
<keyword evidence="10" id="KW-0121">Carboxypeptidase</keyword>
<dbReference type="PANTHER" id="PTHR32282">
    <property type="entry name" value="BINDING PROTEIN TRANSPEPTIDASE, PUTATIVE-RELATED"/>
    <property type="match status" value="1"/>
</dbReference>
<evidence type="ECO:0000256" key="16">
    <source>
        <dbReference type="ARBA" id="ARBA00022960"/>
    </source>
</evidence>
<dbReference type="InParanoid" id="A0A1B4XC71"/>
<evidence type="ECO:0000256" key="3">
    <source>
        <dbReference type="ARBA" id="ARBA00004752"/>
    </source>
</evidence>
<dbReference type="FunFam" id="1.10.3810.10:FF:000003">
    <property type="entry name" value="Penicillin-binding protein 1a"/>
    <property type="match status" value="1"/>
</dbReference>
<keyword evidence="21" id="KW-0046">Antibiotic resistance</keyword>
<evidence type="ECO:0000256" key="8">
    <source>
        <dbReference type="ARBA" id="ARBA00022475"/>
    </source>
</evidence>
<comment type="subcellular location">
    <subcellularLocation>
        <location evidence="2">Cell inner membrane</location>
        <topology evidence="2">Single-pass type II membrane protein</topology>
    </subcellularLocation>
</comment>
<evidence type="ECO:0000256" key="15">
    <source>
        <dbReference type="ARBA" id="ARBA00022801"/>
    </source>
</evidence>
<dbReference type="Gene3D" id="1.10.3810.10">
    <property type="entry name" value="Biosynthetic peptidoglycan transglycosylase-like"/>
    <property type="match status" value="1"/>
</dbReference>
<evidence type="ECO:0000256" key="13">
    <source>
        <dbReference type="ARBA" id="ARBA00022679"/>
    </source>
</evidence>
<evidence type="ECO:0000256" key="17">
    <source>
        <dbReference type="ARBA" id="ARBA00022968"/>
    </source>
</evidence>
<evidence type="ECO:0000256" key="2">
    <source>
        <dbReference type="ARBA" id="ARBA00004249"/>
    </source>
</evidence>
<evidence type="ECO:0000256" key="7">
    <source>
        <dbReference type="ARBA" id="ARBA00018638"/>
    </source>
</evidence>
<evidence type="ECO:0000256" key="9">
    <source>
        <dbReference type="ARBA" id="ARBA00022519"/>
    </source>
</evidence>
<evidence type="ECO:0000259" key="31">
    <source>
        <dbReference type="Pfam" id="PF00912"/>
    </source>
</evidence>
<dbReference type="InterPro" id="IPR001460">
    <property type="entry name" value="PCN-bd_Tpept"/>
</dbReference>
<keyword evidence="20 29" id="KW-0472">Membrane</keyword>
<dbReference type="GO" id="GO:0008360">
    <property type="term" value="P:regulation of cell shape"/>
    <property type="evidence" value="ECO:0007669"/>
    <property type="project" value="UniProtKB-KW"/>
</dbReference>
<feature type="region of interest" description="Disordered" evidence="28">
    <location>
        <begin position="778"/>
        <end position="832"/>
    </location>
</feature>
<evidence type="ECO:0000256" key="1">
    <source>
        <dbReference type="ARBA" id="ARBA00002624"/>
    </source>
</evidence>
<dbReference type="GO" id="GO:0030288">
    <property type="term" value="C:outer membrane-bounded periplasmic space"/>
    <property type="evidence" value="ECO:0007669"/>
    <property type="project" value="TreeGrafter"/>
</dbReference>
<keyword evidence="9" id="KW-0997">Cell inner membrane</keyword>
<evidence type="ECO:0000256" key="19">
    <source>
        <dbReference type="ARBA" id="ARBA00022989"/>
    </source>
</evidence>
<dbReference type="Gene3D" id="3.40.710.10">
    <property type="entry name" value="DD-peptidase/beta-lactamase superfamily"/>
    <property type="match status" value="2"/>
</dbReference>
<keyword evidence="15" id="KW-0378">Hydrolase</keyword>
<name>A0A1B4XC71_9GAMM</name>
<keyword evidence="23" id="KW-0961">Cell wall biogenesis/degradation</keyword>
<evidence type="ECO:0000256" key="25">
    <source>
        <dbReference type="ARBA" id="ARBA00044770"/>
    </source>
</evidence>
<dbReference type="GO" id="GO:0009002">
    <property type="term" value="F:serine-type D-Ala-D-Ala carboxypeptidase activity"/>
    <property type="evidence" value="ECO:0007669"/>
    <property type="project" value="UniProtKB-EC"/>
</dbReference>
<keyword evidence="22" id="KW-0511">Multifunctional enzyme</keyword>
<dbReference type="NCBIfam" id="TIGR02074">
    <property type="entry name" value="PBP_1a_fam"/>
    <property type="match status" value="1"/>
</dbReference>
<dbReference type="EC" id="3.4.16.4" evidence="6"/>
<dbReference type="GO" id="GO:0005886">
    <property type="term" value="C:plasma membrane"/>
    <property type="evidence" value="ECO:0007669"/>
    <property type="project" value="UniProtKB-SubCell"/>
</dbReference>
<dbReference type="RefSeq" id="WP_172425852.1">
    <property type="nucleotide sequence ID" value="NZ_AP014879.1"/>
</dbReference>
<reference evidence="33 34" key="1">
    <citation type="submission" date="2015-05" db="EMBL/GenBank/DDBJ databases">
        <title>Complete genome sequence of a sulfur-oxidizing gammaproteobacterium strain HA5.</title>
        <authorList>
            <person name="Miura A."/>
            <person name="Kojima H."/>
            <person name="Fukui M."/>
        </authorList>
    </citation>
    <scope>NUCLEOTIDE SEQUENCE [LARGE SCALE GENOMIC DNA]</scope>
    <source>
        <strain evidence="33 34">HA5</strain>
    </source>
</reference>
<feature type="region of interest" description="Disordered" evidence="28">
    <location>
        <begin position="634"/>
        <end position="661"/>
    </location>
</feature>
<dbReference type="Gene3D" id="2.40.50.140">
    <property type="entry name" value="Nucleic acid-binding proteins"/>
    <property type="match status" value="1"/>
</dbReference>
<dbReference type="SUPFAM" id="SSF53955">
    <property type="entry name" value="Lysozyme-like"/>
    <property type="match status" value="1"/>
</dbReference>
<keyword evidence="8" id="KW-1003">Cell membrane</keyword>
<dbReference type="InterPro" id="IPR001264">
    <property type="entry name" value="Glyco_trans_51"/>
</dbReference>
<dbReference type="GO" id="GO:0006508">
    <property type="term" value="P:proteolysis"/>
    <property type="evidence" value="ECO:0007669"/>
    <property type="project" value="UniProtKB-KW"/>
</dbReference>
<dbReference type="Pfam" id="PF00912">
    <property type="entry name" value="Transgly"/>
    <property type="match status" value="1"/>
</dbReference>
<evidence type="ECO:0000256" key="6">
    <source>
        <dbReference type="ARBA" id="ARBA00012448"/>
    </source>
</evidence>
<evidence type="ECO:0000256" key="24">
    <source>
        <dbReference type="ARBA" id="ARBA00034000"/>
    </source>
</evidence>
<dbReference type="EMBL" id="AP014879">
    <property type="protein sequence ID" value="BAV32381.1"/>
    <property type="molecule type" value="Genomic_DNA"/>
</dbReference>
<dbReference type="KEGG" id="slim:SCL_0057"/>
<evidence type="ECO:0000313" key="33">
    <source>
        <dbReference type="EMBL" id="BAV32381.1"/>
    </source>
</evidence>
<evidence type="ECO:0000256" key="12">
    <source>
        <dbReference type="ARBA" id="ARBA00022676"/>
    </source>
</evidence>
<evidence type="ECO:0000256" key="11">
    <source>
        <dbReference type="ARBA" id="ARBA00022670"/>
    </source>
</evidence>
<dbReference type="SUPFAM" id="SSF56601">
    <property type="entry name" value="beta-lactamase/transpeptidase-like"/>
    <property type="match status" value="1"/>
</dbReference>
<comment type="pathway">
    <text evidence="27">Glycan biosynthesis.</text>
</comment>
<dbReference type="InterPro" id="IPR012338">
    <property type="entry name" value="Beta-lactam/transpept-like"/>
</dbReference>
<comment type="catalytic activity">
    <reaction evidence="26">
        <text>[GlcNAc-(1-&gt;4)-Mur2Ac(oyl-L-Ala-gamma-D-Glu-L-Lys-D-Ala-D-Ala)](n)-di-trans,octa-cis-undecaprenyl diphosphate + beta-D-GlcNAc-(1-&gt;4)-Mur2Ac(oyl-L-Ala-gamma-D-Glu-L-Lys-D-Ala-D-Ala)-di-trans,octa-cis-undecaprenyl diphosphate = [GlcNAc-(1-&gt;4)-Mur2Ac(oyl-L-Ala-gamma-D-Glu-L-Lys-D-Ala-D-Ala)](n+1)-di-trans,octa-cis-undecaprenyl diphosphate + di-trans,octa-cis-undecaprenyl diphosphate + H(+)</text>
        <dbReference type="Rhea" id="RHEA:23708"/>
        <dbReference type="Rhea" id="RHEA-COMP:9602"/>
        <dbReference type="Rhea" id="RHEA-COMP:9603"/>
        <dbReference type="ChEBI" id="CHEBI:15378"/>
        <dbReference type="ChEBI" id="CHEBI:58405"/>
        <dbReference type="ChEBI" id="CHEBI:60033"/>
        <dbReference type="ChEBI" id="CHEBI:78435"/>
        <dbReference type="EC" id="2.4.99.28"/>
    </reaction>
</comment>
<dbReference type="AlphaFoldDB" id="A0A1B4XC71"/>
<gene>
    <name evidence="33" type="ORF">SCL_0057</name>
</gene>
<dbReference type="Pfam" id="PF00905">
    <property type="entry name" value="Transpeptidase"/>
    <property type="match status" value="1"/>
</dbReference>
<evidence type="ECO:0000256" key="29">
    <source>
        <dbReference type="SAM" id="Phobius"/>
    </source>
</evidence>
<keyword evidence="18" id="KW-0573">Peptidoglycan synthesis</keyword>
<dbReference type="InterPro" id="IPR012340">
    <property type="entry name" value="NA-bd_OB-fold"/>
</dbReference>
<dbReference type="InterPro" id="IPR031376">
    <property type="entry name" value="PCB_OB"/>
</dbReference>
<comment type="catalytic activity">
    <reaction evidence="24">
        <text>Preferential cleavage: (Ac)2-L-Lys-D-Ala-|-D-Ala. Also transpeptidation of peptidyl-alanyl moieties that are N-acyl substituents of D-alanine.</text>
        <dbReference type="EC" id="3.4.16.4"/>
    </reaction>
</comment>
<organism evidence="33 34">
    <name type="scientific">Sulfuricaulis limicola</name>
    <dbReference type="NCBI Taxonomy" id="1620215"/>
    <lineage>
        <taxon>Bacteria</taxon>
        <taxon>Pseudomonadati</taxon>
        <taxon>Pseudomonadota</taxon>
        <taxon>Gammaproteobacteria</taxon>
        <taxon>Acidiferrobacterales</taxon>
        <taxon>Acidiferrobacteraceae</taxon>
        <taxon>Sulfuricaulis</taxon>
    </lineage>
</organism>
<dbReference type="InterPro" id="IPR050396">
    <property type="entry name" value="Glycosyltr_51/Transpeptidase"/>
</dbReference>
<evidence type="ECO:0000256" key="5">
    <source>
        <dbReference type="ARBA" id="ARBA00007739"/>
    </source>
</evidence>
<dbReference type="InterPro" id="IPR036950">
    <property type="entry name" value="PBP_transglycosylase"/>
</dbReference>
<dbReference type="Proteomes" id="UP000243180">
    <property type="component" value="Chromosome"/>
</dbReference>
<dbReference type="UniPathway" id="UPA00219"/>